<feature type="domain" description="SET" evidence="1">
    <location>
        <begin position="43"/>
        <end position="294"/>
    </location>
</feature>
<dbReference type="GO" id="GO:0032259">
    <property type="term" value="P:methylation"/>
    <property type="evidence" value="ECO:0007669"/>
    <property type="project" value="UniProtKB-KW"/>
</dbReference>
<proteinExistence type="evidence at transcript level"/>
<dbReference type="Gene3D" id="3.90.1410.10">
    <property type="entry name" value="set domain protein methyltransferase, domain 1"/>
    <property type="match status" value="1"/>
</dbReference>
<dbReference type="PANTHER" id="PTHR13271">
    <property type="entry name" value="UNCHARACTERIZED PUTATIVE METHYLTRANSFERASE"/>
    <property type="match status" value="1"/>
</dbReference>
<organism evidence="2">
    <name type="scientific">Tabanus bromius</name>
    <name type="common">Band-eyed brown horse fly</name>
    <dbReference type="NCBI Taxonomy" id="304241"/>
    <lineage>
        <taxon>Eukaryota</taxon>
        <taxon>Metazoa</taxon>
        <taxon>Ecdysozoa</taxon>
        <taxon>Arthropoda</taxon>
        <taxon>Hexapoda</taxon>
        <taxon>Insecta</taxon>
        <taxon>Pterygota</taxon>
        <taxon>Neoptera</taxon>
        <taxon>Endopterygota</taxon>
        <taxon>Diptera</taxon>
        <taxon>Brachycera</taxon>
        <taxon>Tabanomorpha</taxon>
        <taxon>Tabanoidea</taxon>
        <taxon>Tabanidae</taxon>
        <taxon>Tabanus</taxon>
    </lineage>
</organism>
<dbReference type="SUPFAM" id="SSF82199">
    <property type="entry name" value="SET domain"/>
    <property type="match status" value="1"/>
</dbReference>
<evidence type="ECO:0000259" key="1">
    <source>
        <dbReference type="PROSITE" id="PS50280"/>
    </source>
</evidence>
<dbReference type="InterPro" id="IPR046341">
    <property type="entry name" value="SET_dom_sf"/>
</dbReference>
<keyword evidence="2" id="KW-0808">Transferase</keyword>
<dbReference type="GO" id="GO:0016279">
    <property type="term" value="F:protein-lysine N-methyltransferase activity"/>
    <property type="evidence" value="ECO:0007669"/>
    <property type="project" value="TreeGrafter"/>
</dbReference>
<dbReference type="EMBL" id="GDAI01002091">
    <property type="protein sequence ID" value="JAI15512.1"/>
    <property type="molecule type" value="mRNA"/>
</dbReference>
<dbReference type="InterPro" id="IPR050600">
    <property type="entry name" value="SETD3_SETD6_MTase"/>
</dbReference>
<dbReference type="PANTHER" id="PTHR13271:SF151">
    <property type="entry name" value="SET DOMAIN-CONTAINING PROTEIN 4"/>
    <property type="match status" value="1"/>
</dbReference>
<feature type="non-terminal residue" evidence="2">
    <location>
        <position position="419"/>
    </location>
</feature>
<evidence type="ECO:0000313" key="2">
    <source>
        <dbReference type="EMBL" id="JAI15512.1"/>
    </source>
</evidence>
<protein>
    <submittedName>
        <fullName evidence="2">Putative n-methyltransferase</fullName>
    </submittedName>
</protein>
<dbReference type="InterPro" id="IPR001214">
    <property type="entry name" value="SET_dom"/>
</dbReference>
<sequence>MGRRQRARARARNSVTEHEDSENASNFIDLCKHLGSFGWSNETRLVVKHFPETGRGLCSKNFIPENGVLIRIPFDALITLKTLEEDDVFRNFMQPIIDNLKKQVDFQVLLSIYILFHKHLELSPHKAYIDSIPPEFTNPFFCSKAELMFVPDNILQSILAQNEAIKSGYNLFKRSFDSFKCECCGGSFEEIFKLSDFKWIYFAINSRCVYVNPDAFKEILTNTIFPPLLNNAPNLALAPLLDLLNHSDSAQTCMNLSIPINEIKQTKDKGIPIHYELITKVEYRKYEQVFISYDKHPNQKLLIEYGFFIPDNKHEIFYFTMSDIEAFTSSGKNRHRIFHKNKFKTLREHNFEAQMFVHPIEGFSHNLLVVLYILFKEASHFPNNIKQVAFGSQISLSCVYNEAMSLLHFKIVEYENIVK</sequence>
<name>A0A0K8TMB9_TABBR</name>
<reference evidence="2" key="1">
    <citation type="journal article" date="2015" name="Insect Biochem. Mol. Biol.">
        <title>An insight into the sialome of the horse fly, Tabanus bromius.</title>
        <authorList>
            <person name="Ribeiro J.M."/>
            <person name="Kazimirova M."/>
            <person name="Takac P."/>
            <person name="Andersen J.F."/>
            <person name="Francischetti I.M."/>
        </authorList>
    </citation>
    <scope>NUCLEOTIDE SEQUENCE</scope>
</reference>
<dbReference type="PROSITE" id="PS50280">
    <property type="entry name" value="SET"/>
    <property type="match status" value="1"/>
</dbReference>
<keyword evidence="2" id="KW-0489">Methyltransferase</keyword>
<accession>A0A0K8TMB9</accession>
<dbReference type="AlphaFoldDB" id="A0A0K8TMB9"/>